<evidence type="ECO:0008006" key="3">
    <source>
        <dbReference type="Google" id="ProtNLM"/>
    </source>
</evidence>
<reference evidence="1 2" key="1">
    <citation type="submission" date="2023-07" db="EMBL/GenBank/DDBJ databases">
        <title>Sorghum-associated microbial communities from plants grown in Nebraska, USA.</title>
        <authorList>
            <person name="Schachtman D."/>
        </authorList>
    </citation>
    <scope>NUCLEOTIDE SEQUENCE [LARGE SCALE GENOMIC DNA]</scope>
    <source>
        <strain evidence="1 2">4256</strain>
    </source>
</reference>
<protein>
    <recommendedName>
        <fullName evidence="3">SGNH/GDSL hydrolase family protein</fullName>
    </recommendedName>
</protein>
<evidence type="ECO:0000313" key="1">
    <source>
        <dbReference type="EMBL" id="MDR7154404.1"/>
    </source>
</evidence>
<gene>
    <name evidence="1" type="ORF">J2W40_001216</name>
</gene>
<name>A0ABU1WZD3_SPHXE</name>
<sequence>MKAIFFGHSHLGPILHAWEDAALRPKLNYSASFAFVNEGVKWLTPPATIVDGECIPNAAVMNLMQNHGAFTPGKRSIVFALGGNEHTILALLTQGTHLNFVMPGESVDVEADETIVPFEAVRQAILQRSEVSMALTTLVKGLSPHPTLCIESPPPPQSNKWLTENLDKYFVAKMTKADLMVARPSVRRKMWQVRSMLWENYCNDVGMPFVKVPDRLMENGFLKPEYLGNATHANPSFGAEMMKEVETALASLTGH</sequence>
<dbReference type="Proteomes" id="UP001267638">
    <property type="component" value="Unassembled WGS sequence"/>
</dbReference>
<evidence type="ECO:0000313" key="2">
    <source>
        <dbReference type="Proteomes" id="UP001267638"/>
    </source>
</evidence>
<organism evidence="1 2">
    <name type="scientific">Sphingobium xenophagum</name>
    <dbReference type="NCBI Taxonomy" id="121428"/>
    <lineage>
        <taxon>Bacteria</taxon>
        <taxon>Pseudomonadati</taxon>
        <taxon>Pseudomonadota</taxon>
        <taxon>Alphaproteobacteria</taxon>
        <taxon>Sphingomonadales</taxon>
        <taxon>Sphingomonadaceae</taxon>
        <taxon>Sphingobium</taxon>
    </lineage>
</organism>
<accession>A0ABU1WZD3</accession>
<dbReference type="RefSeq" id="WP_310222680.1">
    <property type="nucleotide sequence ID" value="NZ_JAVDWV010000005.1"/>
</dbReference>
<keyword evidence="2" id="KW-1185">Reference proteome</keyword>
<proteinExistence type="predicted"/>
<comment type="caution">
    <text evidence="1">The sequence shown here is derived from an EMBL/GenBank/DDBJ whole genome shotgun (WGS) entry which is preliminary data.</text>
</comment>
<dbReference type="EMBL" id="JAVDWV010000005">
    <property type="protein sequence ID" value="MDR7154404.1"/>
    <property type="molecule type" value="Genomic_DNA"/>
</dbReference>